<dbReference type="PROSITE" id="PS50088">
    <property type="entry name" value="ANK_REPEAT"/>
    <property type="match status" value="3"/>
</dbReference>
<evidence type="ECO:0000256" key="3">
    <source>
        <dbReference type="PROSITE-ProRule" id="PRU00023"/>
    </source>
</evidence>
<evidence type="ECO:0000256" key="1">
    <source>
        <dbReference type="ARBA" id="ARBA00022737"/>
    </source>
</evidence>
<dbReference type="AlphaFoldDB" id="A0A7D3VV80"/>
<dbReference type="SMART" id="SM00248">
    <property type="entry name" value="ANK"/>
    <property type="match status" value="4"/>
</dbReference>
<feature type="repeat" description="ANK" evidence="3">
    <location>
        <begin position="447"/>
        <end position="484"/>
    </location>
</feature>
<evidence type="ECO:0000256" key="4">
    <source>
        <dbReference type="SAM" id="MobiDB-lite"/>
    </source>
</evidence>
<evidence type="ECO:0000313" key="5">
    <source>
        <dbReference type="EMBL" id="QKG23618.1"/>
    </source>
</evidence>
<dbReference type="Proteomes" id="UP000501240">
    <property type="component" value="Chromosome"/>
</dbReference>
<dbReference type="PANTHER" id="PTHR24173:SF74">
    <property type="entry name" value="ANKYRIN REPEAT DOMAIN-CONTAINING PROTEIN 16"/>
    <property type="match status" value="1"/>
</dbReference>
<name>A0A7D3VV80_ACTVE</name>
<protein>
    <submittedName>
        <fullName evidence="5">Ankyrin</fullName>
    </submittedName>
</protein>
<dbReference type="Gene3D" id="1.25.40.20">
    <property type="entry name" value="Ankyrin repeat-containing domain"/>
    <property type="match status" value="1"/>
</dbReference>
<sequence>MQAAAVVQAAAGLQVAQRQLLDLGGVAPRERLVQPLVLLGDAQEVVVLPEQPAHAAAQDELQLVEELVARQLGDALVEVGGGAARGHGVAGAGGVQLGVQRGAQPRQTGAGVALRGQLERQHLQRGPHLVEVGDVARRELADDRPRARAQRDEPFGDEHLQRVAHRHPAHPELGREIALDEPAARRPDAVEDVVAEQPGHPRRLGLAALAAALCAGPRAVLGHKTLLCGVWYTKRDFGIPFYPSAKNGAAVADRIPPRRTARPGSRRGLVVVAAGLVAGVAALSAACSASEPASAEGDPSRSVSAPARTTGTNADATAKLTAAVARGDTSAAAAAVKAGADLEARDGDGRTPLVAATKARRTDMARLLLDAGADPNAKDGIQDSAFLYAGAEGLDDILRLTLAHGADVKSTNRYGGTALIPASEHAHVETVRILLKAGVPVNHVNNLSWTALHEAIVLGNGDRDHVTVVELLLAGGADPSIRDGKGVLPRDLAAQRGYQDIVKAIDRAS</sequence>
<feature type="region of interest" description="Disordered" evidence="4">
    <location>
        <begin position="291"/>
        <end position="311"/>
    </location>
</feature>
<proteinExistence type="predicted"/>
<keyword evidence="6" id="KW-1185">Reference proteome</keyword>
<keyword evidence="2 3" id="KW-0040">ANK repeat</keyword>
<dbReference type="Pfam" id="PF12796">
    <property type="entry name" value="Ank_2"/>
    <property type="match status" value="2"/>
</dbReference>
<evidence type="ECO:0000313" key="6">
    <source>
        <dbReference type="Proteomes" id="UP000501240"/>
    </source>
</evidence>
<keyword evidence="1" id="KW-0677">Repeat</keyword>
<gene>
    <name evidence="5" type="ORF">ACTIVE_5261</name>
</gene>
<feature type="compositionally biased region" description="Polar residues" evidence="4">
    <location>
        <begin position="301"/>
        <end position="311"/>
    </location>
</feature>
<evidence type="ECO:0000256" key="2">
    <source>
        <dbReference type="ARBA" id="ARBA00023043"/>
    </source>
</evidence>
<dbReference type="EMBL" id="CP053892">
    <property type="protein sequence ID" value="QKG23618.1"/>
    <property type="molecule type" value="Genomic_DNA"/>
</dbReference>
<feature type="repeat" description="ANK" evidence="3">
    <location>
        <begin position="414"/>
        <end position="446"/>
    </location>
</feature>
<dbReference type="SUPFAM" id="SSF48403">
    <property type="entry name" value="Ankyrin repeat"/>
    <property type="match status" value="1"/>
</dbReference>
<dbReference type="InterPro" id="IPR036770">
    <property type="entry name" value="Ankyrin_rpt-contain_sf"/>
</dbReference>
<dbReference type="PANTHER" id="PTHR24173">
    <property type="entry name" value="ANKYRIN REPEAT CONTAINING"/>
    <property type="match status" value="1"/>
</dbReference>
<dbReference type="PROSITE" id="PS50297">
    <property type="entry name" value="ANK_REP_REGION"/>
    <property type="match status" value="3"/>
</dbReference>
<feature type="repeat" description="ANK" evidence="3">
    <location>
        <begin position="348"/>
        <end position="380"/>
    </location>
</feature>
<accession>A0A7D3VV80</accession>
<reference evidence="5 6" key="1">
    <citation type="submission" date="2020-05" db="EMBL/GenBank/DDBJ databases">
        <title>Actinomadura verrucosospora NRRL-B18236 (PFL_A860) Genome sequencing and assembly.</title>
        <authorList>
            <person name="Samborskyy M."/>
        </authorList>
    </citation>
    <scope>NUCLEOTIDE SEQUENCE [LARGE SCALE GENOMIC DNA]</scope>
    <source>
        <strain evidence="5 6">NRRL:B18236</strain>
    </source>
</reference>
<dbReference type="InterPro" id="IPR002110">
    <property type="entry name" value="Ankyrin_rpt"/>
</dbReference>
<organism evidence="5 6">
    <name type="scientific">Actinomadura verrucosospora</name>
    <dbReference type="NCBI Taxonomy" id="46165"/>
    <lineage>
        <taxon>Bacteria</taxon>
        <taxon>Bacillati</taxon>
        <taxon>Actinomycetota</taxon>
        <taxon>Actinomycetes</taxon>
        <taxon>Streptosporangiales</taxon>
        <taxon>Thermomonosporaceae</taxon>
        <taxon>Actinomadura</taxon>
    </lineage>
</organism>